<dbReference type="Gene3D" id="3.90.1150.10">
    <property type="entry name" value="Aspartate Aminotransferase, domain 1"/>
    <property type="match status" value="1"/>
</dbReference>
<keyword evidence="6 9" id="KW-0808">Transferase</keyword>
<evidence type="ECO:0000256" key="1">
    <source>
        <dbReference type="ARBA" id="ARBA00001933"/>
    </source>
</evidence>
<dbReference type="GO" id="GO:0000105">
    <property type="term" value="P:L-histidine biosynthetic process"/>
    <property type="evidence" value="ECO:0007669"/>
    <property type="project" value="UniProtKB-UniRule"/>
</dbReference>
<feature type="domain" description="Aminotransferase class I/classII large" evidence="10">
    <location>
        <begin position="36"/>
        <end position="357"/>
    </location>
</feature>
<dbReference type="InterPro" id="IPR015421">
    <property type="entry name" value="PyrdxlP-dep_Trfase_major"/>
</dbReference>
<dbReference type="PANTHER" id="PTHR43643">
    <property type="entry name" value="HISTIDINOL-PHOSPHATE AMINOTRANSFERASE 2"/>
    <property type="match status" value="1"/>
</dbReference>
<dbReference type="CDD" id="cd00609">
    <property type="entry name" value="AAT_like"/>
    <property type="match status" value="1"/>
</dbReference>
<dbReference type="InterPro" id="IPR015422">
    <property type="entry name" value="PyrdxlP-dep_Trfase_small"/>
</dbReference>
<dbReference type="Gene3D" id="3.40.640.10">
    <property type="entry name" value="Type I PLP-dependent aspartate aminotransferase-like (Major domain)"/>
    <property type="match status" value="1"/>
</dbReference>
<comment type="pathway">
    <text evidence="2 9">Amino-acid biosynthesis; L-histidine biosynthesis; L-histidine from 5-phospho-alpha-D-ribose 1-diphosphate: step 7/9.</text>
</comment>
<dbReference type="PANTHER" id="PTHR43643:SF3">
    <property type="entry name" value="HISTIDINOL-PHOSPHATE AMINOTRANSFERASE"/>
    <property type="match status" value="1"/>
</dbReference>
<sequence length="369" mass="39526">MSNNYGPDYVRAIAPYQAGKPIAEVAREFGLDEEAIVKLASNENPFGVPASAVQAMNAAAAELGRYPDAAGFDLKGALSRRYDVPADWITLGNGSNDILEIAAHAFVERGQSVVYSQYSFAVYALATQGVGARHIVVPAKNHGHDLDAMLAAIEADTRLVFIANPNNPTGTFIPAAEITAFLDKVPAHVVVVLDEAYNEFLATENQFESAEWVKKYPNLMVSRTFSKAYGLAGLRVGFAIAQPPLTDLMNRIRQPFNVNSLAQAAAIAALNDKEFLQKSAANNTAGYQQFVAAFEQLGLEYVPSYGNFVLVKVGSDAGAGARVNLALLKQGVIVRPVGNYGLPEWLRISIGLPQENAVLIAALTKALAE</sequence>
<dbReference type="UniPathway" id="UPA00031">
    <property type="reaction ID" value="UER00012"/>
</dbReference>
<keyword evidence="5 9" id="KW-0032">Aminotransferase</keyword>
<keyword evidence="7 9" id="KW-0663">Pyridoxal phosphate</keyword>
<dbReference type="GO" id="GO:0030170">
    <property type="term" value="F:pyridoxal phosphate binding"/>
    <property type="evidence" value="ECO:0007669"/>
    <property type="project" value="InterPro"/>
</dbReference>
<keyword evidence="9" id="KW-0028">Amino-acid biosynthesis</keyword>
<dbReference type="Pfam" id="PF00155">
    <property type="entry name" value="Aminotran_1_2"/>
    <property type="match status" value="1"/>
</dbReference>
<comment type="subunit">
    <text evidence="4 9">Homodimer.</text>
</comment>
<dbReference type="InterPro" id="IPR015424">
    <property type="entry name" value="PyrdxlP-dep_Trfase"/>
</dbReference>
<dbReference type="InterPro" id="IPR001917">
    <property type="entry name" value="Aminotrans_II_pyridoxalP_BS"/>
</dbReference>
<evidence type="ECO:0000256" key="8">
    <source>
        <dbReference type="ARBA" id="ARBA00047481"/>
    </source>
</evidence>
<evidence type="ECO:0000313" key="11">
    <source>
        <dbReference type="EMBL" id="MYN47300.1"/>
    </source>
</evidence>
<evidence type="ECO:0000256" key="6">
    <source>
        <dbReference type="ARBA" id="ARBA00022679"/>
    </source>
</evidence>
<reference evidence="11" key="1">
    <citation type="submission" date="2019-12" db="EMBL/GenBank/DDBJ databases">
        <title>Novel species isolated from a subtropical stream in China.</title>
        <authorList>
            <person name="Lu H."/>
        </authorList>
    </citation>
    <scope>NUCLEOTIDE SEQUENCE [LARGE SCALE GENOMIC DNA]</scope>
    <source>
        <strain evidence="11">FT93W</strain>
    </source>
</reference>
<dbReference type="EC" id="2.6.1.9" evidence="9"/>
<dbReference type="AlphaFoldDB" id="A0A845I198"/>
<comment type="cofactor">
    <cofactor evidence="1 9">
        <name>pyridoxal 5'-phosphate</name>
        <dbReference type="ChEBI" id="CHEBI:597326"/>
    </cofactor>
</comment>
<keyword evidence="9" id="KW-0368">Histidine biosynthesis</keyword>
<dbReference type="InterPro" id="IPR050106">
    <property type="entry name" value="HistidinolP_aminotransfase"/>
</dbReference>
<comment type="caution">
    <text evidence="11">The sequence shown here is derived from an EMBL/GenBank/DDBJ whole genome shotgun (WGS) entry which is preliminary data.</text>
</comment>
<dbReference type="InterPro" id="IPR005861">
    <property type="entry name" value="HisP_aminotrans"/>
</dbReference>
<evidence type="ECO:0000256" key="7">
    <source>
        <dbReference type="ARBA" id="ARBA00022898"/>
    </source>
</evidence>
<evidence type="ECO:0000256" key="2">
    <source>
        <dbReference type="ARBA" id="ARBA00005011"/>
    </source>
</evidence>
<feature type="modified residue" description="N6-(pyridoxal phosphate)lysine" evidence="9">
    <location>
        <position position="227"/>
    </location>
</feature>
<evidence type="ECO:0000256" key="5">
    <source>
        <dbReference type="ARBA" id="ARBA00022576"/>
    </source>
</evidence>
<evidence type="ECO:0000313" key="12">
    <source>
        <dbReference type="Proteomes" id="UP000444316"/>
    </source>
</evidence>
<accession>A0A845I198</accession>
<proteinExistence type="inferred from homology"/>
<comment type="similarity">
    <text evidence="3 9">Belongs to the class-II pyridoxal-phosphate-dependent aminotransferase family. Histidinol-phosphate aminotransferase subfamily.</text>
</comment>
<keyword evidence="12" id="KW-1185">Reference proteome</keyword>
<organism evidence="11 12">
    <name type="scientific">Duganella fentianensis</name>
    <dbReference type="NCBI Taxonomy" id="2692177"/>
    <lineage>
        <taxon>Bacteria</taxon>
        <taxon>Pseudomonadati</taxon>
        <taxon>Pseudomonadota</taxon>
        <taxon>Betaproteobacteria</taxon>
        <taxon>Burkholderiales</taxon>
        <taxon>Oxalobacteraceae</taxon>
        <taxon>Telluria group</taxon>
        <taxon>Duganella</taxon>
    </lineage>
</organism>
<dbReference type="InterPro" id="IPR004839">
    <property type="entry name" value="Aminotransferase_I/II_large"/>
</dbReference>
<dbReference type="EMBL" id="WWCL01000004">
    <property type="protein sequence ID" value="MYN47300.1"/>
    <property type="molecule type" value="Genomic_DNA"/>
</dbReference>
<evidence type="ECO:0000256" key="4">
    <source>
        <dbReference type="ARBA" id="ARBA00011738"/>
    </source>
</evidence>
<dbReference type="NCBIfam" id="TIGR01141">
    <property type="entry name" value="hisC"/>
    <property type="match status" value="1"/>
</dbReference>
<dbReference type="PROSITE" id="PS00599">
    <property type="entry name" value="AA_TRANSFER_CLASS_2"/>
    <property type="match status" value="1"/>
</dbReference>
<evidence type="ECO:0000256" key="9">
    <source>
        <dbReference type="HAMAP-Rule" id="MF_01023"/>
    </source>
</evidence>
<dbReference type="Proteomes" id="UP000444316">
    <property type="component" value="Unassembled WGS sequence"/>
</dbReference>
<dbReference type="HAMAP" id="MF_01023">
    <property type="entry name" value="HisC_aminotrans_2"/>
    <property type="match status" value="1"/>
</dbReference>
<gene>
    <name evidence="9" type="primary">hisC</name>
    <name evidence="11" type="ORF">GTP23_19845</name>
</gene>
<comment type="catalytic activity">
    <reaction evidence="8 9">
        <text>L-histidinol phosphate + 2-oxoglutarate = 3-(imidazol-4-yl)-2-oxopropyl phosphate + L-glutamate</text>
        <dbReference type="Rhea" id="RHEA:23744"/>
        <dbReference type="ChEBI" id="CHEBI:16810"/>
        <dbReference type="ChEBI" id="CHEBI:29985"/>
        <dbReference type="ChEBI" id="CHEBI:57766"/>
        <dbReference type="ChEBI" id="CHEBI:57980"/>
        <dbReference type="EC" id="2.6.1.9"/>
    </reaction>
</comment>
<dbReference type="RefSeq" id="WP_161036680.1">
    <property type="nucleotide sequence ID" value="NZ_WWCL01000004.1"/>
</dbReference>
<dbReference type="SUPFAM" id="SSF53383">
    <property type="entry name" value="PLP-dependent transferases"/>
    <property type="match status" value="1"/>
</dbReference>
<evidence type="ECO:0000256" key="3">
    <source>
        <dbReference type="ARBA" id="ARBA00007970"/>
    </source>
</evidence>
<evidence type="ECO:0000259" key="10">
    <source>
        <dbReference type="Pfam" id="PF00155"/>
    </source>
</evidence>
<protein>
    <recommendedName>
        <fullName evidence="9">Histidinol-phosphate aminotransferase</fullName>
        <ecNumber evidence="9">2.6.1.9</ecNumber>
    </recommendedName>
    <alternativeName>
        <fullName evidence="9">Imidazole acetol-phosphate transaminase</fullName>
    </alternativeName>
</protein>
<name>A0A845I198_9BURK</name>
<dbReference type="GO" id="GO:0004400">
    <property type="term" value="F:histidinol-phosphate transaminase activity"/>
    <property type="evidence" value="ECO:0007669"/>
    <property type="project" value="UniProtKB-UniRule"/>
</dbReference>